<protein>
    <submittedName>
        <fullName evidence="1">Uncharacterized protein</fullName>
    </submittedName>
</protein>
<sequence length="58" mass="6582">MATVSFNKSFVIESPTAINAIINDLENPRKVEVSTRDYNAENAKGIKLLKQRLSNFKR</sequence>
<dbReference type="EMBL" id="ABFEVW020000048">
    <property type="protein sequence ID" value="EKU3570514.1"/>
    <property type="molecule type" value="Genomic_DNA"/>
</dbReference>
<dbReference type="RefSeq" id="WP_000246872.1">
    <property type="nucleotide sequence ID" value="NZ_CAJHFC010000044.1"/>
</dbReference>
<evidence type="ECO:0000313" key="1">
    <source>
        <dbReference type="EMBL" id="EKU3570514.1"/>
    </source>
</evidence>
<gene>
    <name evidence="1" type="ORF">MKP18_003998</name>
    <name evidence="2" type="ORF">MKP18_003999</name>
</gene>
<organism evidence="1">
    <name type="scientific">Acinetobacter baumannii</name>
    <dbReference type="NCBI Taxonomy" id="470"/>
    <lineage>
        <taxon>Bacteria</taxon>
        <taxon>Pseudomonadati</taxon>
        <taxon>Pseudomonadota</taxon>
        <taxon>Gammaproteobacteria</taxon>
        <taxon>Moraxellales</taxon>
        <taxon>Moraxellaceae</taxon>
        <taxon>Acinetobacter</taxon>
        <taxon>Acinetobacter calcoaceticus/baumannii complex</taxon>
    </lineage>
</organism>
<dbReference type="AlphaFoldDB" id="A0AAD2U644"/>
<comment type="caution">
    <text evidence="1">The sequence shown here is derived from an EMBL/GenBank/DDBJ whole genome shotgun (WGS) entry which is preliminary data.</text>
</comment>
<reference evidence="1" key="1">
    <citation type="submission" date="2023-06" db="EMBL/GenBank/DDBJ databases">
        <authorList>
            <consortium name="Clinical and Environmental Microbiology Branch: Whole genome sequencing antimicrobial resistance pathogens in the healthcare setting"/>
        </authorList>
    </citation>
    <scope>NUCLEOTIDE SEQUENCE</scope>
    <source>
        <strain evidence="1">2021GN-00227</strain>
    </source>
</reference>
<evidence type="ECO:0000313" key="2">
    <source>
        <dbReference type="EMBL" id="EMN1073612.1"/>
    </source>
</evidence>
<dbReference type="EMBL" id="ABFEVW030000049">
    <property type="protein sequence ID" value="EMN1073612.1"/>
    <property type="molecule type" value="Genomic_DNA"/>
</dbReference>
<name>A0AAD2U644_ACIBA</name>
<proteinExistence type="predicted"/>
<accession>A0AAD2U644</accession>